<dbReference type="UniPathway" id="UPA00378"/>
<dbReference type="EMBL" id="WNWS01000225">
    <property type="protein sequence ID" value="KAE9974147.1"/>
    <property type="molecule type" value="Genomic_DNA"/>
</dbReference>
<evidence type="ECO:0000256" key="8">
    <source>
        <dbReference type="RuleBase" id="RU361142"/>
    </source>
</evidence>
<keyword evidence="5 8" id="KW-0256">Endoplasmic reticulum</keyword>
<evidence type="ECO:0000259" key="9">
    <source>
        <dbReference type="Pfam" id="PF03345"/>
    </source>
</evidence>
<organism evidence="11 12">
    <name type="scientific">Venturia inaequalis</name>
    <name type="common">Apple scab fungus</name>
    <dbReference type="NCBI Taxonomy" id="5025"/>
    <lineage>
        <taxon>Eukaryota</taxon>
        <taxon>Fungi</taxon>
        <taxon>Dikarya</taxon>
        <taxon>Ascomycota</taxon>
        <taxon>Pezizomycotina</taxon>
        <taxon>Dothideomycetes</taxon>
        <taxon>Pleosporomycetidae</taxon>
        <taxon>Venturiales</taxon>
        <taxon>Venturiaceae</taxon>
        <taxon>Venturia</taxon>
    </lineage>
</organism>
<evidence type="ECO:0000259" key="10">
    <source>
        <dbReference type="Pfam" id="PF23358"/>
    </source>
</evidence>
<reference evidence="11 12" key="1">
    <citation type="submission" date="2018-12" db="EMBL/GenBank/DDBJ databases">
        <title>Venturia inaequalis Genome Resource.</title>
        <authorList>
            <person name="Lichtner F.J."/>
        </authorList>
    </citation>
    <scope>NUCLEOTIDE SEQUENCE [LARGE SCALE GENOMIC DNA]</scope>
    <source>
        <strain evidence="11 12">120213</strain>
    </source>
</reference>
<evidence type="ECO:0000313" key="12">
    <source>
        <dbReference type="Proteomes" id="UP000447873"/>
    </source>
</evidence>
<keyword evidence="4 8" id="KW-0812">Transmembrane</keyword>
<dbReference type="InterPro" id="IPR055457">
    <property type="entry name" value="OST48_N"/>
</dbReference>
<feature type="signal peptide" evidence="8">
    <location>
        <begin position="1"/>
        <end position="19"/>
    </location>
</feature>
<dbReference type="Pfam" id="PF23358">
    <property type="entry name" value="OST48_MD"/>
    <property type="match status" value="1"/>
</dbReference>
<name>A0A8H3UNI4_VENIN</name>
<feature type="transmembrane region" description="Helical" evidence="8">
    <location>
        <begin position="419"/>
        <end position="443"/>
    </location>
</feature>
<evidence type="ECO:0000256" key="4">
    <source>
        <dbReference type="ARBA" id="ARBA00022692"/>
    </source>
</evidence>
<gene>
    <name evidence="11" type="ORF">EG328_004007</name>
</gene>
<dbReference type="Proteomes" id="UP000447873">
    <property type="component" value="Unassembled WGS sequence"/>
</dbReference>
<comment type="function">
    <text evidence="8">Subunit of the oligosaccharyl transferase (OST) complex that catalyzes the initial transfer of a defined glycan (Glc(3)Man(9)GlcNAc(2) in eukaryotes) from the lipid carrier dolichol-pyrophosphate to an asparagine residue within an Asn-X-Ser/Thr consensus motif in nascent polypeptide chains, the first step in protein N-glycosylation. N-glycosylation occurs cotranslationally and the complex associates with the Sec61 complex at the channel-forming translocon complex that mediates protein translocation across the endoplasmic reticulum (ER).</text>
</comment>
<comment type="subcellular location">
    <subcellularLocation>
        <location evidence="8">Endoplasmic reticulum membrane</location>
        <topology evidence="8">Single-pass type I membrane protein</topology>
    </subcellularLocation>
    <subcellularLocation>
        <location evidence="1">Membrane</location>
        <topology evidence="1">Single-pass type I membrane protein</topology>
    </subcellularLocation>
</comment>
<dbReference type="GO" id="GO:0008250">
    <property type="term" value="C:oligosaccharyltransferase complex"/>
    <property type="evidence" value="ECO:0007669"/>
    <property type="project" value="TreeGrafter"/>
</dbReference>
<evidence type="ECO:0000256" key="2">
    <source>
        <dbReference type="ARBA" id="ARBA00004922"/>
    </source>
</evidence>
<evidence type="ECO:0000313" key="11">
    <source>
        <dbReference type="EMBL" id="KAE9974147.1"/>
    </source>
</evidence>
<comment type="subunit">
    <text evidence="8">Component of the oligosaccharyltransferase (OST) complex.</text>
</comment>
<dbReference type="AlphaFoldDB" id="A0A8H3UNI4"/>
<comment type="caution">
    <text evidence="11">The sequence shown here is derived from an EMBL/GenBank/DDBJ whole genome shotgun (WGS) entry which is preliminary data.</text>
</comment>
<keyword evidence="7 8" id="KW-0472">Membrane</keyword>
<evidence type="ECO:0000256" key="6">
    <source>
        <dbReference type="ARBA" id="ARBA00022989"/>
    </source>
</evidence>
<dbReference type="GO" id="GO:0018279">
    <property type="term" value="P:protein N-linked glycosylation via asparagine"/>
    <property type="evidence" value="ECO:0007669"/>
    <property type="project" value="UniProtKB-UniRule"/>
</dbReference>
<dbReference type="PANTHER" id="PTHR10830">
    <property type="entry name" value="DOLICHYL-DIPHOSPHOOLIGOSACCHARIDE--PROTEIN GLYCOSYLTRANSFERASE 48 KDA SUBUNIT"/>
    <property type="match status" value="1"/>
</dbReference>
<comment type="pathway">
    <text evidence="2 8">Protein modification; protein glycosylation.</text>
</comment>
<dbReference type="Pfam" id="PF03345">
    <property type="entry name" value="OST48_N"/>
    <property type="match status" value="1"/>
</dbReference>
<evidence type="ECO:0000256" key="5">
    <source>
        <dbReference type="ARBA" id="ARBA00022824"/>
    </source>
</evidence>
<feature type="domain" description="OST48 N-terminal" evidence="9">
    <location>
        <begin position="26"/>
        <end position="271"/>
    </location>
</feature>
<evidence type="ECO:0000256" key="1">
    <source>
        <dbReference type="ARBA" id="ARBA00004479"/>
    </source>
</evidence>
<keyword evidence="6 8" id="KW-1133">Transmembrane helix</keyword>
<evidence type="ECO:0000256" key="3">
    <source>
        <dbReference type="ARBA" id="ARBA00008743"/>
    </source>
</evidence>
<evidence type="ECO:0000256" key="7">
    <source>
        <dbReference type="ARBA" id="ARBA00023136"/>
    </source>
</evidence>
<dbReference type="InterPro" id="IPR055459">
    <property type="entry name" value="OST48_MD"/>
</dbReference>
<feature type="chain" id="PRO_5034890724" description="Dolichyl-diphosphooligosaccharide--protein glycosyltransferase subunit WBP1" evidence="8">
    <location>
        <begin position="20"/>
        <end position="455"/>
    </location>
</feature>
<protein>
    <recommendedName>
        <fullName evidence="8">Dolichyl-diphosphooligosaccharide--protein glycosyltransferase subunit WBP1</fullName>
        <shortName evidence="8">Oligosaccharyl transferase subunit WBP1</shortName>
    </recommendedName>
</protein>
<keyword evidence="8" id="KW-0732">Signal</keyword>
<dbReference type="InterPro" id="IPR005013">
    <property type="entry name" value="DDOST_48_kDa_subunit"/>
</dbReference>
<comment type="similarity">
    <text evidence="3 8">Belongs to the DDOST 48 kDa subunit family.</text>
</comment>
<feature type="domain" description="OST48 middle" evidence="10">
    <location>
        <begin position="304"/>
        <end position="443"/>
    </location>
</feature>
<accession>A0A8H3UNI4</accession>
<dbReference type="PANTHER" id="PTHR10830:SF0">
    <property type="entry name" value="DOLICHYL-DIPHOSPHOOLIGOSACCHARIDE--PROTEIN GLYCOSYLTRANSFERASE 48 KDA SUBUNIT"/>
    <property type="match status" value="1"/>
</dbReference>
<sequence>MMRWLFSFLLLWLSATVSALSATGNRVLVVLEEATAKDKYSSFWGDLEARGFKLSFESPKKTGLSLFHLGQRAYDHLLLLPPKSKAYGPALTPSLILDFMKAEGNVLLGLSAASPVPSGIISLLLELDIHLPTDRNAALVDHFNYDESAPERHDTLLVQAPKSLRPDVKNYFKGSGKPIAIPQIVGQTLGSASPLLAPILRASSTTYSTSPNEESADDLWASGNQISIISAHQARNSARLTVLGSVEMLEDKWFGEKYSNQEFSKQVSGWAFKELGVLKVGRLEHYLNEGPVKNNETALSSADLNPKIYRIKNDVTYIIEISEWSNDHFAPYTPPTTDTIQLEFSMISPFHRLPLKPVSQTANGTIYTTSFKLPDQHGIFNFRVNYKRPFLTNIDEKREVSVRHFAHNEWPRSWAISGAWVWILGIWGTSAAWVAFVAVWLWSEPTKESKGKKKQ</sequence>
<proteinExistence type="inferred from homology"/>